<evidence type="ECO:0000313" key="2">
    <source>
        <dbReference type="EMBL" id="CAG8574282.1"/>
    </source>
</evidence>
<dbReference type="EMBL" id="CAJVPI010000815">
    <property type="protein sequence ID" value="CAG8574282.1"/>
    <property type="molecule type" value="Genomic_DNA"/>
</dbReference>
<evidence type="ECO:0000313" key="3">
    <source>
        <dbReference type="Proteomes" id="UP000789739"/>
    </source>
</evidence>
<comment type="caution">
    <text evidence="2">The sequence shown here is derived from an EMBL/GenBank/DDBJ whole genome shotgun (WGS) entry which is preliminary data.</text>
</comment>
<feature type="chain" id="PRO_5040515896" evidence="1">
    <location>
        <begin position="27"/>
        <end position="60"/>
    </location>
</feature>
<dbReference type="AlphaFoldDB" id="A0A9N9BNI6"/>
<feature type="signal peptide" evidence="1">
    <location>
        <begin position="1"/>
        <end position="26"/>
    </location>
</feature>
<sequence length="60" mass="6448">MKFTVVKFLFILVIIAALLESGVVQANAKSAKAKKRSPLPQAGFAKTAKMAKMAKRAKTV</sequence>
<dbReference type="Proteomes" id="UP000789739">
    <property type="component" value="Unassembled WGS sequence"/>
</dbReference>
<organism evidence="2 3">
    <name type="scientific">Paraglomus brasilianum</name>
    <dbReference type="NCBI Taxonomy" id="144538"/>
    <lineage>
        <taxon>Eukaryota</taxon>
        <taxon>Fungi</taxon>
        <taxon>Fungi incertae sedis</taxon>
        <taxon>Mucoromycota</taxon>
        <taxon>Glomeromycotina</taxon>
        <taxon>Glomeromycetes</taxon>
        <taxon>Paraglomerales</taxon>
        <taxon>Paraglomeraceae</taxon>
        <taxon>Paraglomus</taxon>
    </lineage>
</organism>
<evidence type="ECO:0000256" key="1">
    <source>
        <dbReference type="SAM" id="SignalP"/>
    </source>
</evidence>
<accession>A0A9N9BNI6</accession>
<keyword evidence="1" id="KW-0732">Signal</keyword>
<proteinExistence type="predicted"/>
<reference evidence="2" key="1">
    <citation type="submission" date="2021-06" db="EMBL/GenBank/DDBJ databases">
        <authorList>
            <person name="Kallberg Y."/>
            <person name="Tangrot J."/>
            <person name="Rosling A."/>
        </authorList>
    </citation>
    <scope>NUCLEOTIDE SEQUENCE</scope>
    <source>
        <strain evidence="2">BR232B</strain>
    </source>
</reference>
<keyword evidence="3" id="KW-1185">Reference proteome</keyword>
<name>A0A9N9BNI6_9GLOM</name>
<gene>
    <name evidence="2" type="ORF">PBRASI_LOCUS6269</name>
</gene>
<protein>
    <submittedName>
        <fullName evidence="2">276_t:CDS:1</fullName>
    </submittedName>
</protein>